<dbReference type="Pfam" id="PF06698">
    <property type="entry name" value="DUF1192"/>
    <property type="match status" value="1"/>
</dbReference>
<dbReference type="RefSeq" id="WP_126420861.1">
    <property type="nucleotide sequence ID" value="NZ_AP018827.1"/>
</dbReference>
<sequence length="74" mass="7919">MSDEEAFTPAFRSGTGPGGPLNALIHEDLSGYSVIDLKERISALEAEIVRTRTMLDSKQSGRSAAEALFSFKGS</sequence>
<name>A0A3G9FZL5_9CAUL</name>
<evidence type="ECO:0008006" key="3">
    <source>
        <dbReference type="Google" id="ProtNLM"/>
    </source>
</evidence>
<proteinExistence type="predicted"/>
<protein>
    <recommendedName>
        <fullName evidence="3">DUF1192 domain-containing protein</fullName>
    </recommendedName>
</protein>
<reference evidence="2" key="1">
    <citation type="journal article" date="2017" name="Biotechnol. Biofuels">
        <title>Evaluation of environmental bacterial communities as a factor affecting the growth of duckweed Lemna minor.</title>
        <authorList>
            <person name="Ishizawa H."/>
            <person name="Kuroda M."/>
            <person name="Morikawa M."/>
            <person name="Ike M."/>
        </authorList>
    </citation>
    <scope>NUCLEOTIDE SEQUENCE [LARGE SCALE GENOMIC DNA]</scope>
    <source>
        <strain evidence="2">M6</strain>
    </source>
</reference>
<reference evidence="2" key="2">
    <citation type="journal article" date="2017" name="Plant Physiol. Biochem.">
        <title>Differential oxidative and antioxidative response of duckweed Lemna minor toward plant growth promoting/inhibiting bacteria.</title>
        <authorList>
            <person name="Ishizawa H."/>
            <person name="Kuroda M."/>
            <person name="Morikawa M."/>
            <person name="Ike M."/>
        </authorList>
    </citation>
    <scope>NUCLEOTIDE SEQUENCE [LARGE SCALE GENOMIC DNA]</scope>
    <source>
        <strain evidence="2">M6</strain>
    </source>
</reference>
<organism evidence="1 2">
    <name type="scientific">Asticcacaulis excentricus</name>
    <dbReference type="NCBI Taxonomy" id="78587"/>
    <lineage>
        <taxon>Bacteria</taxon>
        <taxon>Pseudomonadati</taxon>
        <taxon>Pseudomonadota</taxon>
        <taxon>Alphaproteobacteria</taxon>
        <taxon>Caulobacterales</taxon>
        <taxon>Caulobacteraceae</taxon>
        <taxon>Asticcacaulis</taxon>
    </lineage>
</organism>
<dbReference type="OrthoDB" id="7173908at2"/>
<dbReference type="Proteomes" id="UP000278756">
    <property type="component" value="Chromosome 1"/>
</dbReference>
<gene>
    <name evidence="1" type="ORF">EM6_1064</name>
</gene>
<dbReference type="InterPro" id="IPR009579">
    <property type="entry name" value="DUF1192"/>
</dbReference>
<dbReference type="AlphaFoldDB" id="A0A3G9FZL5"/>
<accession>A0A3G9FZL5</accession>
<evidence type="ECO:0000313" key="2">
    <source>
        <dbReference type="Proteomes" id="UP000278756"/>
    </source>
</evidence>
<dbReference type="EMBL" id="AP018827">
    <property type="protein sequence ID" value="BBF80480.1"/>
    <property type="molecule type" value="Genomic_DNA"/>
</dbReference>
<evidence type="ECO:0000313" key="1">
    <source>
        <dbReference type="EMBL" id="BBF80480.1"/>
    </source>
</evidence>